<evidence type="ECO:0000313" key="1">
    <source>
        <dbReference type="EMBL" id="CAH0108514.1"/>
    </source>
</evidence>
<reference evidence="1" key="1">
    <citation type="submission" date="2021-11" db="EMBL/GenBank/DDBJ databases">
        <authorList>
            <person name="Schell T."/>
        </authorList>
    </citation>
    <scope>NUCLEOTIDE SEQUENCE</scope>
    <source>
        <strain evidence="1">M5</strain>
    </source>
</reference>
<dbReference type="GO" id="GO:0071897">
    <property type="term" value="P:DNA biosynthetic process"/>
    <property type="evidence" value="ECO:0007669"/>
    <property type="project" value="UniProtKB-ARBA"/>
</dbReference>
<dbReference type="InterPro" id="IPR043502">
    <property type="entry name" value="DNA/RNA_pol_sf"/>
</dbReference>
<organism evidence="1 2">
    <name type="scientific">Daphnia galeata</name>
    <dbReference type="NCBI Taxonomy" id="27404"/>
    <lineage>
        <taxon>Eukaryota</taxon>
        <taxon>Metazoa</taxon>
        <taxon>Ecdysozoa</taxon>
        <taxon>Arthropoda</taxon>
        <taxon>Crustacea</taxon>
        <taxon>Branchiopoda</taxon>
        <taxon>Diplostraca</taxon>
        <taxon>Cladocera</taxon>
        <taxon>Anomopoda</taxon>
        <taxon>Daphniidae</taxon>
        <taxon>Daphnia</taxon>
    </lineage>
</organism>
<dbReference type="Pfam" id="PF05380">
    <property type="entry name" value="Peptidase_A17"/>
    <property type="match status" value="2"/>
</dbReference>
<sequence>MVVILTIGWYNRNKLVSSSSWSCQPTEARKAKHEGVALNEVLFKGPSLFNDIGTTLLLFREKTFSLSGDVQQMILQVGVKKKDCSALRFLWSPPGTRNPPTVYEMQRQIIGSISSPFICSQVLRHIADINRTEFPQAAERVYTNFYVNNLLDSFYREAEATQAVKDSTALLKKGGFHLYQWLSSSREVLALFPESDRNQPHLHLDLDDLPTERILGVLNDSESDHFIFDVKCNVEANTKRQILSAVSTLYDPLGFLSPIVLSAKRILQELWLVGVPRALTLSNEIKNIKLHAFCDASTFSFGSVVYLRVTYATDVVAVNFVSSKSRVAPLRPLTVPKLELQGAIVALRLLKFIKSSLRITIYQVCYWSDSKTHSRPIERRHVPGVENPADECSKGLFPAEIMENDQPNEDDPDVSANKWVGVLYGPAPENRIRTLLDKYSVNKLSPLLKLSPFIDKVGVLRVGGRLDYGPFPYDVKHPIILPHEHPITRLIVMREYELLAHPSAERLISSIRSRFWIIKGRAAIKR</sequence>
<evidence type="ECO:0008006" key="3">
    <source>
        <dbReference type="Google" id="ProtNLM"/>
    </source>
</evidence>
<accession>A0A8J2RU82</accession>
<protein>
    <recommendedName>
        <fullName evidence="3">Integrase zinc-binding domain-containing protein</fullName>
    </recommendedName>
</protein>
<proteinExistence type="predicted"/>
<dbReference type="Proteomes" id="UP000789390">
    <property type="component" value="Unassembled WGS sequence"/>
</dbReference>
<dbReference type="SUPFAM" id="SSF56672">
    <property type="entry name" value="DNA/RNA polymerases"/>
    <property type="match status" value="1"/>
</dbReference>
<name>A0A8J2RU82_9CRUS</name>
<keyword evidence="2" id="KW-1185">Reference proteome</keyword>
<comment type="caution">
    <text evidence="1">The sequence shown here is derived from an EMBL/GenBank/DDBJ whole genome shotgun (WGS) entry which is preliminary data.</text>
</comment>
<dbReference type="OrthoDB" id="6380082at2759"/>
<gene>
    <name evidence="1" type="ORF">DGAL_LOCUS11905</name>
</gene>
<dbReference type="PANTHER" id="PTHR47331">
    <property type="entry name" value="PHD-TYPE DOMAIN-CONTAINING PROTEIN"/>
    <property type="match status" value="1"/>
</dbReference>
<evidence type="ECO:0000313" key="2">
    <source>
        <dbReference type="Proteomes" id="UP000789390"/>
    </source>
</evidence>
<dbReference type="PANTHER" id="PTHR47331:SF4">
    <property type="entry name" value="PEPTIDASE S1 DOMAIN-CONTAINING PROTEIN"/>
    <property type="match status" value="1"/>
</dbReference>
<dbReference type="EMBL" id="CAKKLH010000285">
    <property type="protein sequence ID" value="CAH0108514.1"/>
    <property type="molecule type" value="Genomic_DNA"/>
</dbReference>
<dbReference type="InterPro" id="IPR008042">
    <property type="entry name" value="Retrotrans_Pao"/>
</dbReference>
<dbReference type="AlphaFoldDB" id="A0A8J2RU82"/>